<dbReference type="EMBL" id="MU394285">
    <property type="protein sequence ID" value="KAI6091977.1"/>
    <property type="molecule type" value="Genomic_DNA"/>
</dbReference>
<evidence type="ECO:0000313" key="1">
    <source>
        <dbReference type="EMBL" id="KAI6091977.1"/>
    </source>
</evidence>
<sequence>MAVRRPSYLAIAVISAIVLVSLYLVATRRDGTPIPSLGAGRVKALRPKLTDDIYNSTLGFEKIFVIGLPSRTDRRDGIVLEAALSNIDVEFIDGVQGKDVPDKAIPTGPGLERMPDPNVGSWRAHINAIQEVVRRNLSSALILEDDVDWDVRLRDQLYDFALSAHALTQPLANSTSSNSAPQYADTTFPDPRAGLPSIPDLAFDSLPATLAPTASPYGDQWTVLWLGHCGMRFPFPPSYHNDNNERAVPKGRVVRAADPTVPQQQHLWTISDPDDLKAQYANHTRVTHHMQDGVCSLAYAVTRKGARQLLLELGLKPLAAPFDIELRWFCEGGGGDAPRGGGGAGRHTCLTTQPSLFGIHLPAGPRKSSSDITDHGDGFQEKAVTRNVRYSVRMNADALMEGRRTDELVDQWPDANEVP</sequence>
<name>A0ACC0DI23_9PEZI</name>
<keyword evidence="2" id="KW-1185">Reference proteome</keyword>
<proteinExistence type="predicted"/>
<evidence type="ECO:0000313" key="2">
    <source>
        <dbReference type="Proteomes" id="UP001497680"/>
    </source>
</evidence>
<reference evidence="1 2" key="1">
    <citation type="journal article" date="2022" name="New Phytol.">
        <title>Ecological generalism drives hyperdiversity of secondary metabolite gene clusters in xylarialean endophytes.</title>
        <authorList>
            <person name="Franco M.E.E."/>
            <person name="Wisecaver J.H."/>
            <person name="Arnold A.E."/>
            <person name="Ju Y.M."/>
            <person name="Slot J.C."/>
            <person name="Ahrendt S."/>
            <person name="Moore L.P."/>
            <person name="Eastman K.E."/>
            <person name="Scott K."/>
            <person name="Konkel Z."/>
            <person name="Mondo S.J."/>
            <person name="Kuo A."/>
            <person name="Hayes R.D."/>
            <person name="Haridas S."/>
            <person name="Andreopoulos B."/>
            <person name="Riley R."/>
            <person name="LaButti K."/>
            <person name="Pangilinan J."/>
            <person name="Lipzen A."/>
            <person name="Amirebrahimi M."/>
            <person name="Yan J."/>
            <person name="Adam C."/>
            <person name="Keymanesh K."/>
            <person name="Ng V."/>
            <person name="Louie K."/>
            <person name="Northen T."/>
            <person name="Drula E."/>
            <person name="Henrissat B."/>
            <person name="Hsieh H.M."/>
            <person name="Youens-Clark K."/>
            <person name="Lutzoni F."/>
            <person name="Miadlikowska J."/>
            <person name="Eastwood D.C."/>
            <person name="Hamelin R.C."/>
            <person name="Grigoriev I.V."/>
            <person name="U'Ren J.M."/>
        </authorList>
    </citation>
    <scope>NUCLEOTIDE SEQUENCE [LARGE SCALE GENOMIC DNA]</scope>
    <source>
        <strain evidence="1 2">ER1909</strain>
    </source>
</reference>
<organism evidence="1 2">
    <name type="scientific">Hypoxylon rubiginosum</name>
    <dbReference type="NCBI Taxonomy" id="110542"/>
    <lineage>
        <taxon>Eukaryota</taxon>
        <taxon>Fungi</taxon>
        <taxon>Dikarya</taxon>
        <taxon>Ascomycota</taxon>
        <taxon>Pezizomycotina</taxon>
        <taxon>Sordariomycetes</taxon>
        <taxon>Xylariomycetidae</taxon>
        <taxon>Xylariales</taxon>
        <taxon>Hypoxylaceae</taxon>
        <taxon>Hypoxylon</taxon>
    </lineage>
</organism>
<comment type="caution">
    <text evidence="1">The sequence shown here is derived from an EMBL/GenBank/DDBJ whole genome shotgun (WGS) entry which is preliminary data.</text>
</comment>
<dbReference type="Proteomes" id="UP001497680">
    <property type="component" value="Unassembled WGS sequence"/>
</dbReference>
<gene>
    <name evidence="1" type="ORF">F4821DRAFT_225978</name>
</gene>
<accession>A0ACC0DI23</accession>
<protein>
    <submittedName>
        <fullName evidence="1">Uncharacterized protein</fullName>
    </submittedName>
</protein>